<dbReference type="PROSITE" id="PS51257">
    <property type="entry name" value="PROKAR_LIPOPROTEIN"/>
    <property type="match status" value="1"/>
</dbReference>
<dbReference type="EMBL" id="CP002961">
    <property type="protein sequence ID" value="AFK01982.1"/>
    <property type="molecule type" value="Genomic_DNA"/>
</dbReference>
<dbReference type="Proteomes" id="UP000002875">
    <property type="component" value="Chromosome"/>
</dbReference>
<dbReference type="Pfam" id="PF07661">
    <property type="entry name" value="MORN_2"/>
    <property type="match status" value="2"/>
</dbReference>
<dbReference type="InterPro" id="IPR011652">
    <property type="entry name" value="MORN_2"/>
</dbReference>
<organism evidence="1 2">
    <name type="scientific">Emticicia oligotrophica (strain DSM 17448 / CIP 109782 / MTCC 6937 / GPTSA100-15)</name>
    <dbReference type="NCBI Taxonomy" id="929562"/>
    <lineage>
        <taxon>Bacteria</taxon>
        <taxon>Pseudomonadati</taxon>
        <taxon>Bacteroidota</taxon>
        <taxon>Cytophagia</taxon>
        <taxon>Cytophagales</taxon>
        <taxon>Leadbetterellaceae</taxon>
        <taxon>Emticicia</taxon>
    </lineage>
</organism>
<evidence type="ECO:0000313" key="2">
    <source>
        <dbReference type="Proteomes" id="UP000002875"/>
    </source>
</evidence>
<protein>
    <submittedName>
        <fullName evidence="1">MORN variant repeat-containing protein</fullName>
    </submittedName>
</protein>
<name>A0ABM5MY03_EMTOG</name>
<dbReference type="Gene3D" id="3.90.930.1">
    <property type="match status" value="1"/>
</dbReference>
<reference evidence="1 2" key="1">
    <citation type="submission" date="2011-07" db="EMBL/GenBank/DDBJ databases">
        <title>The complete genome of chromosome of Emticicia oligotrophica DSM 17448.</title>
        <authorList>
            <consortium name="US DOE Joint Genome Institute (JGI-PGF)"/>
            <person name="Lucas S."/>
            <person name="Han J."/>
            <person name="Lapidus A."/>
            <person name="Bruce D."/>
            <person name="Goodwin L."/>
            <person name="Pitluck S."/>
            <person name="Peters L."/>
            <person name="Kyrpides N."/>
            <person name="Mavromatis K."/>
            <person name="Ivanova N."/>
            <person name="Ovchinnikova G."/>
            <person name="Teshima H."/>
            <person name="Detter J.C."/>
            <person name="Tapia R."/>
            <person name="Han C."/>
            <person name="Land M."/>
            <person name="Hauser L."/>
            <person name="Markowitz V."/>
            <person name="Cheng J.-F."/>
            <person name="Hugenholtz P."/>
            <person name="Woyke T."/>
            <person name="Wu D."/>
            <person name="Tindall B."/>
            <person name="Pomrenke H."/>
            <person name="Brambilla E."/>
            <person name="Klenk H.-P."/>
            <person name="Eisen J.A."/>
        </authorList>
    </citation>
    <scope>NUCLEOTIDE SEQUENCE [LARGE SCALE GENOMIC DNA]</scope>
    <source>
        <strain evidence="1 2">DSM 17448</strain>
    </source>
</reference>
<accession>A0ABM5MY03</accession>
<evidence type="ECO:0000313" key="1">
    <source>
        <dbReference type="EMBL" id="AFK01982.1"/>
    </source>
</evidence>
<keyword evidence="2" id="KW-1185">Reference proteome</keyword>
<dbReference type="SUPFAM" id="SSF82185">
    <property type="entry name" value="Histone H3 K4-specific methyltransferase SET7/9 N-terminal domain"/>
    <property type="match status" value="1"/>
</dbReference>
<dbReference type="RefSeq" id="WP_015027682.1">
    <property type="nucleotide sequence ID" value="NC_018748.1"/>
</dbReference>
<proteinExistence type="predicted"/>
<gene>
    <name evidence="1" type="ordered locus">Emtol_0831</name>
</gene>
<sequence length="182" mass="21303">MKFKHIATLFFAFLVLACHERKAKSSVLNVDINLKKTDRGWLYKGQPFSGYMIEKEENRVVYQLPIAEGREQGLAKGWYNSGEKLLERIFINGQKEGVFKQWWPNGKLRYLFQYKHDQFDGKQLVYFPNGKVREESNYQLGEKEGTQKVWDENSKLISNYVIKDKRIYGVVSVKSCIPVDGH</sequence>